<dbReference type="STRING" id="9258.ENSOANP00000016989"/>
<keyword evidence="6" id="KW-1185">Reference proteome</keyword>
<evidence type="ECO:0000259" key="4">
    <source>
        <dbReference type="Pfam" id="PF21855"/>
    </source>
</evidence>
<dbReference type="Proteomes" id="UP000002279">
    <property type="component" value="Chromosome 5"/>
</dbReference>
<feature type="domain" description="Treslin N-terminal" evidence="3">
    <location>
        <begin position="124"/>
        <end position="168"/>
    </location>
</feature>
<feature type="region of interest" description="Disordered" evidence="1">
    <location>
        <begin position="1909"/>
        <end position="1941"/>
    </location>
</feature>
<reference evidence="5" key="3">
    <citation type="submission" date="2025-09" db="UniProtKB">
        <authorList>
            <consortium name="Ensembl"/>
        </authorList>
    </citation>
    <scope>IDENTIFICATION</scope>
    <source>
        <strain evidence="5">Glennie</strain>
    </source>
</reference>
<dbReference type="GO" id="GO:0006260">
    <property type="term" value="P:DNA replication"/>
    <property type="evidence" value="ECO:0000318"/>
    <property type="project" value="GO_Central"/>
</dbReference>
<feature type="compositionally biased region" description="Low complexity" evidence="1">
    <location>
        <begin position="1261"/>
        <end position="1279"/>
    </location>
</feature>
<feature type="compositionally biased region" description="Basic residues" evidence="1">
    <location>
        <begin position="1098"/>
        <end position="1153"/>
    </location>
</feature>
<dbReference type="Pfam" id="PF21854">
    <property type="entry name" value="Treslin_N"/>
    <property type="match status" value="2"/>
</dbReference>
<feature type="compositionally biased region" description="Low complexity" evidence="1">
    <location>
        <begin position="1688"/>
        <end position="1706"/>
    </location>
</feature>
<dbReference type="Pfam" id="PF15292">
    <property type="entry name" value="Treslin_M"/>
    <property type="match status" value="1"/>
</dbReference>
<feature type="compositionally biased region" description="Basic and acidic residues" evidence="1">
    <location>
        <begin position="1381"/>
        <end position="1390"/>
    </location>
</feature>
<feature type="region of interest" description="Disordered" evidence="1">
    <location>
        <begin position="945"/>
        <end position="1005"/>
    </location>
</feature>
<feature type="region of interest" description="Disordered" evidence="1">
    <location>
        <begin position="565"/>
        <end position="584"/>
    </location>
</feature>
<feature type="domain" description="Treslin STD" evidence="4">
    <location>
        <begin position="612"/>
        <end position="764"/>
    </location>
</feature>
<evidence type="ECO:0000313" key="5">
    <source>
        <dbReference type="Ensembl" id="ENSOANP00000016989.2"/>
    </source>
</evidence>
<dbReference type="Ensembl" id="ENSOANT00000016992.2">
    <property type="protein sequence ID" value="ENSOANP00000016989.2"/>
    <property type="gene ID" value="ENSOANG00000005832.3"/>
</dbReference>
<feature type="domain" description="Treslin M" evidence="2">
    <location>
        <begin position="247"/>
        <end position="394"/>
    </location>
</feature>
<feature type="compositionally biased region" description="Low complexity" evidence="1">
    <location>
        <begin position="792"/>
        <end position="807"/>
    </location>
</feature>
<feature type="region of interest" description="Disordered" evidence="1">
    <location>
        <begin position="1052"/>
        <end position="1753"/>
    </location>
</feature>
<feature type="compositionally biased region" description="Low complexity" evidence="1">
    <location>
        <begin position="1927"/>
        <end position="1941"/>
    </location>
</feature>
<name>F6RGY3_ORNAN</name>
<sequence>MGRPQALLLLDAAGPGPRGRRAAVRLLSGLGCRLGPARLRWAFKVFDSRAGERSRPAGAPHFRELGPRGWAALDAELQRGERRGGGGGGGGGEDGGPGAGRTRDALSEALLDWPGDPPDPAPPPFANAVFLLAPCPRSRGELLRFVAGRDPPAPRQLLDGLLPRRVRDLMTGRKVTLYWVDTAQRAEGWESPDHVGYWMLYELLRLVGGTIVPSELLSQFWRHDGGKPQDFGKESTAEPQFSPWTSILPSESTLNCLLNSASEYQASFPRLEGTLFLPQEGPSGVNLQGPWAVTLEPLIMHQRPLPSPVSIFLKGTVTHWTWPTGSSFGTESWVLQSSEGDSTSERGILFQHLVRRLTAEEVQLVADVCPGEGWPPSTGLISSLSPSAAILTLLGPEEAVELPRNLLQGVVAENSPDPSCLLRDVVNGALSQVQNSLEEEPAPSAAALVPEWAQQEHSHTSPWSPVVMESWFPFSNLSGASSNLMESFCLLQAISEETSKCETELTDRLSEFYQKTARDESATAGQEEHRKKRGVPRTPVRQKMKTMSRSLKMLNVARLNVKAQKAQPDGTSATVTRGKGTHKATLRRKGEKLEDKGRILRSSISKDFKSKEELLSHLNESYQKVVATGDGVISEWAQNMVSAVRVFLKSRGIQELEVACIDHVKSHLLKTSKGLRLHLGEKPDKEAKVRECQLQVFLRLEMCLQCPSLQKSADEMEQLVEEVTNLLRIICLTEDPSYLARFLEDILALYINSIPKTLGDLYHSFGFAVPQKLAAVLPADFFSDDSMSQEGRSPPLSVPLPSRAASATSLTTEADQLEELRTRSAKKRRKNLLTRHRSVTEASQGLRQIEIPKVSKRTTRNENCHPGLQQQLPLSQKEGVQEVTKVRRNLFNQDLLSPSKRSLKKLPRSQSVSAVEGLKTKHPSSKEARERHKLLTKRVAETPLHKQISKRLLHRQIKGRSSDPGPEVDVVEESPEKVDSGAGLRRSPRIKQLAPSGGTQLGSFYSVSQPQSRHILGAHPAQREPRGGRGSQGPQVIQSPKRLFFGAVFELGNPRMQDSTQVKRSLRNSLGSENPTAHQTPRKKCWKSPSPANSMPRRSPRTPRRSPHTPRRSPRTPRRSPRTPRRSPRTPRRSPRTPKRSSRMPRRSPRMPRRSPPSSQAPLRTPGKLGQTSAEDTPAKQKAAKRCRRGSSPPAWDALPPRPEVTPQKDSSPAEDLPFPPGELESRTPGKQGGLALKLPGNSSRVTALTPGVPAPSGQERTTSLRQTPSRQTQQLSRQTTEEATATSVALGAESPREGPGATQMQKNLVESVPQPLKVTPQTSQETIPQTPKGAGNGPPASTPPTFSWTPSPFSSSPHEASLKTPVGASFLDSSPLVGTDEQRAKEPQKSPEVAVAVPVTIWSLITTPRKEPAATKPSSNPPPPPSKARKPERGATPCPLPERSIQQFPPPASADLPSDSLTGKEDLALPDSSLKQQQERATPSSPGSLTEAVSPVTDAGPECLLTTHPTPEPQDSESSEASIFLAEQKEGSTTALLTGPESASSAPDPSSGPTSPPKSSYVLRRTADRRQRQAAARLGNPEAFPPLSGGPLNAASTYPPTYEVELEMQASGLPKLRIKRVDSSPPAGAEGDTKTSRPLGEQSSFPELPGPRCGKHPGKLEASYVSPPCLRSSHSTPGKSGGQTYICQSCTPTRCPSSTTSPSQSDGGIPWTPSPKPKGKMTPDTIKDWPRRKKAGGTPASGKNERGGDLLGSAAVLEEEGEARVSELCGGSGSCRAPLLGDFELEGIGQLLDLSPPSDCEPCLEGSFPGAGFGLGTGKRPLGLEGEPGPRAKRTCGTRMEEPDPAPGLDGEQSRSPGRCSLRSTRQPGSLGDDEVFVSGSTPPSCPAKSCLSASGLRALTQSPLLYQGLTPSSRRTSVRDEESEPLPSSAELEESPFSRVISRRRSISRTYSRKRLLS</sequence>
<organism evidence="5 6">
    <name type="scientific">Ornithorhynchus anatinus</name>
    <name type="common">Duckbill platypus</name>
    <dbReference type="NCBI Taxonomy" id="9258"/>
    <lineage>
        <taxon>Eukaryota</taxon>
        <taxon>Metazoa</taxon>
        <taxon>Chordata</taxon>
        <taxon>Craniata</taxon>
        <taxon>Vertebrata</taxon>
        <taxon>Euteleostomi</taxon>
        <taxon>Mammalia</taxon>
        <taxon>Monotremata</taxon>
        <taxon>Ornithorhynchidae</taxon>
        <taxon>Ornithorhynchus</taxon>
    </lineage>
</organism>
<gene>
    <name evidence="5" type="primary">TICRR</name>
</gene>
<dbReference type="HOGENOM" id="CLU_339078_0_0_1"/>
<evidence type="ECO:0000313" key="6">
    <source>
        <dbReference type="Proteomes" id="UP000002279"/>
    </source>
</evidence>
<dbReference type="InterPro" id="IPR053919">
    <property type="entry name" value="Treslin_N"/>
</dbReference>
<proteinExistence type="predicted"/>
<dbReference type="FunCoup" id="F6RGY3">
    <property type="interactions" value="2374"/>
</dbReference>
<dbReference type="InterPro" id="IPR032746">
    <property type="entry name" value="Treslin_M"/>
</dbReference>
<protein>
    <submittedName>
        <fullName evidence="5">TOPBP1 interacting checkpoint and replication regulator</fullName>
    </submittedName>
</protein>
<reference evidence="5" key="2">
    <citation type="submission" date="2025-08" db="UniProtKB">
        <authorList>
            <consortium name="Ensembl"/>
        </authorList>
    </citation>
    <scope>IDENTIFICATION</scope>
    <source>
        <strain evidence="5">Glennie</strain>
    </source>
</reference>
<feature type="region of interest" description="Disordered" evidence="1">
    <location>
        <begin position="786"/>
        <end position="810"/>
    </location>
</feature>
<feature type="compositionally biased region" description="Low complexity" evidence="1">
    <location>
        <begin position="1541"/>
        <end position="1561"/>
    </location>
</feature>
<feature type="region of interest" description="Disordered" evidence="1">
    <location>
        <begin position="825"/>
        <end position="847"/>
    </location>
</feature>
<dbReference type="GO" id="GO:0007095">
    <property type="term" value="P:mitotic G2 DNA damage checkpoint signaling"/>
    <property type="evidence" value="ECO:0000318"/>
    <property type="project" value="GO_Central"/>
</dbReference>
<dbReference type="eggNOG" id="ENOG502QW0J">
    <property type="taxonomic scope" value="Eukaryota"/>
</dbReference>
<dbReference type="GO" id="GO:0030174">
    <property type="term" value="P:regulation of DNA-templated DNA replication initiation"/>
    <property type="evidence" value="ECO:0000318"/>
    <property type="project" value="GO_Central"/>
</dbReference>
<dbReference type="Bgee" id="ENSOANG00000005832">
    <property type="expression patterns" value="Expressed in testis and 7 other cell types or tissues"/>
</dbReference>
<dbReference type="GO" id="GO:0033314">
    <property type="term" value="P:mitotic DNA replication checkpoint signaling"/>
    <property type="evidence" value="ECO:0000318"/>
    <property type="project" value="GO_Central"/>
</dbReference>
<feature type="compositionally biased region" description="Polar residues" evidence="1">
    <location>
        <begin position="1320"/>
        <end position="1330"/>
    </location>
</feature>
<dbReference type="GO" id="GO:0010212">
    <property type="term" value="P:response to ionizing radiation"/>
    <property type="evidence" value="ECO:0007669"/>
    <property type="project" value="InterPro"/>
</dbReference>
<dbReference type="InParanoid" id="F6RGY3"/>
<feature type="compositionally biased region" description="Gly residues" evidence="1">
    <location>
        <begin position="85"/>
        <end position="99"/>
    </location>
</feature>
<feature type="compositionally biased region" description="Polar residues" evidence="1">
    <location>
        <begin position="1056"/>
        <end position="1079"/>
    </location>
</feature>
<evidence type="ECO:0000259" key="2">
    <source>
        <dbReference type="Pfam" id="PF15292"/>
    </source>
</evidence>
<dbReference type="GeneTree" id="ENSGT00390000005222"/>
<evidence type="ECO:0000259" key="3">
    <source>
        <dbReference type="Pfam" id="PF21854"/>
    </source>
</evidence>
<feature type="compositionally biased region" description="Polar residues" evidence="1">
    <location>
        <begin position="1474"/>
        <end position="1489"/>
    </location>
</feature>
<feature type="compositionally biased region" description="Polar residues" evidence="1">
    <location>
        <begin position="1673"/>
        <end position="1687"/>
    </location>
</feature>
<feature type="region of interest" description="Disordered" evidence="1">
    <location>
        <begin position="901"/>
        <end position="931"/>
    </location>
</feature>
<feature type="domain" description="Treslin N-terminal" evidence="3">
    <location>
        <begin position="6"/>
        <end position="123"/>
    </location>
</feature>
<evidence type="ECO:0000256" key="1">
    <source>
        <dbReference type="SAM" id="MobiDB-lite"/>
    </source>
</evidence>
<reference evidence="5 6" key="1">
    <citation type="journal article" date="2008" name="Nature">
        <title>Genome analysis of the platypus reveals unique signatures of evolution.</title>
        <authorList>
            <person name="Warren W.C."/>
            <person name="Hillier L.W."/>
            <person name="Marshall Graves J.A."/>
            <person name="Birney E."/>
            <person name="Ponting C.P."/>
            <person name="Grutzner F."/>
            <person name="Belov K."/>
            <person name="Miller W."/>
            <person name="Clarke L."/>
            <person name="Chinwalla A.T."/>
            <person name="Yang S.P."/>
            <person name="Heger A."/>
            <person name="Locke D.P."/>
            <person name="Miethke P."/>
            <person name="Waters P.D."/>
            <person name="Veyrunes F."/>
            <person name="Fulton L."/>
            <person name="Fulton B."/>
            <person name="Graves T."/>
            <person name="Wallis J."/>
            <person name="Puente X.S."/>
            <person name="Lopez-Otin C."/>
            <person name="Ordonez G.R."/>
            <person name="Eichler E.E."/>
            <person name="Chen L."/>
            <person name="Cheng Z."/>
            <person name="Deakin J.E."/>
            <person name="Alsop A."/>
            <person name="Thompson K."/>
            <person name="Kirby P."/>
            <person name="Papenfuss A.T."/>
            <person name="Wakefield M.J."/>
            <person name="Olender T."/>
            <person name="Lancet D."/>
            <person name="Huttley G.A."/>
            <person name="Smit A.F."/>
            <person name="Pask A."/>
            <person name="Temple-Smith P."/>
            <person name="Batzer M.A."/>
            <person name="Walker J.A."/>
            <person name="Konkel M.K."/>
            <person name="Harris R.S."/>
            <person name="Whittington C.M."/>
            <person name="Wong E.S."/>
            <person name="Gemmell N.J."/>
            <person name="Buschiazzo E."/>
            <person name="Vargas Jentzsch I.M."/>
            <person name="Merkel A."/>
            <person name="Schmitz J."/>
            <person name="Zemann A."/>
            <person name="Churakov G."/>
            <person name="Kriegs J.O."/>
            <person name="Brosius J."/>
            <person name="Murchison E.P."/>
            <person name="Sachidanandam R."/>
            <person name="Smith C."/>
            <person name="Hannon G.J."/>
            <person name="Tsend-Ayush E."/>
            <person name="McMillan D."/>
            <person name="Attenborough R."/>
            <person name="Rens W."/>
            <person name="Ferguson-Smith M."/>
            <person name="Lefevre C.M."/>
            <person name="Sharp J.A."/>
            <person name="Nicholas K.R."/>
            <person name="Ray D.A."/>
            <person name="Kube M."/>
            <person name="Reinhardt R."/>
            <person name="Pringle T.H."/>
            <person name="Taylor J."/>
            <person name="Jones R.C."/>
            <person name="Nixon B."/>
            <person name="Dacheux J.L."/>
            <person name="Niwa H."/>
            <person name="Sekita Y."/>
            <person name="Huang X."/>
            <person name="Stark A."/>
            <person name="Kheradpour P."/>
            <person name="Kellis M."/>
            <person name="Flicek P."/>
            <person name="Chen Y."/>
            <person name="Webber C."/>
            <person name="Hardison R."/>
            <person name="Nelson J."/>
            <person name="Hallsworth-Pepin K."/>
            <person name="Delehaunty K."/>
            <person name="Markovic C."/>
            <person name="Minx P."/>
            <person name="Feng Y."/>
            <person name="Kremitzki C."/>
            <person name="Mitreva M."/>
            <person name="Glasscock J."/>
            <person name="Wylie T."/>
            <person name="Wohldmann P."/>
            <person name="Thiru P."/>
            <person name="Nhan M.N."/>
            <person name="Pohl C.S."/>
            <person name="Smith S.M."/>
            <person name="Hou S."/>
            <person name="Nefedov M."/>
            <person name="de Jong P.J."/>
            <person name="Renfree M.B."/>
            <person name="Mardis E.R."/>
            <person name="Wilson R.K."/>
        </authorList>
    </citation>
    <scope>NUCLEOTIDE SEQUENCE [LARGE SCALE GENOMIC DNA]</scope>
    <source>
        <strain evidence="5 6">Glennie</strain>
    </source>
</reference>
<feature type="compositionally biased region" description="Basic residues" evidence="1">
    <location>
        <begin position="530"/>
        <end position="545"/>
    </location>
</feature>
<feature type="region of interest" description="Disordered" evidence="1">
    <location>
        <begin position="1017"/>
        <end position="1040"/>
    </location>
</feature>
<feature type="compositionally biased region" description="Basic residues" evidence="1">
    <location>
        <begin position="825"/>
        <end position="837"/>
    </location>
</feature>
<feature type="region of interest" description="Disordered" evidence="1">
    <location>
        <begin position="1812"/>
        <end position="1890"/>
    </location>
</feature>
<accession>F6RGY3</accession>
<feature type="region of interest" description="Disordered" evidence="1">
    <location>
        <begin position="517"/>
        <end position="545"/>
    </location>
</feature>
<dbReference type="GO" id="GO:0003682">
    <property type="term" value="F:chromatin binding"/>
    <property type="evidence" value="ECO:0000318"/>
    <property type="project" value="GO_Central"/>
</dbReference>
<feature type="compositionally biased region" description="Basic and acidic residues" evidence="1">
    <location>
        <begin position="517"/>
        <end position="529"/>
    </location>
</feature>
<dbReference type="InterPro" id="IPR053920">
    <property type="entry name" value="Treslin_STD"/>
</dbReference>
<feature type="compositionally biased region" description="Basic residues" evidence="1">
    <location>
        <begin position="947"/>
        <end position="958"/>
    </location>
</feature>
<dbReference type="Pfam" id="PF21855">
    <property type="entry name" value="Treslin_STD"/>
    <property type="match status" value="1"/>
</dbReference>
<dbReference type="InterPro" id="IPR026153">
    <property type="entry name" value="Treslin"/>
</dbReference>
<dbReference type="PANTHER" id="PTHR21556:SF2">
    <property type="entry name" value="TRESLIN"/>
    <property type="match status" value="1"/>
</dbReference>
<dbReference type="OMA" id="LYWMEKL"/>
<feature type="compositionally biased region" description="Low complexity" evidence="1">
    <location>
        <begin position="1344"/>
        <end position="1358"/>
    </location>
</feature>
<feature type="region of interest" description="Disordered" evidence="1">
    <location>
        <begin position="80"/>
        <end position="102"/>
    </location>
</feature>
<dbReference type="PANTHER" id="PTHR21556">
    <property type="entry name" value="TRESLIN"/>
    <property type="match status" value="1"/>
</dbReference>
<dbReference type="GO" id="GO:0005634">
    <property type="term" value="C:nucleus"/>
    <property type="evidence" value="ECO:0000318"/>
    <property type="project" value="GO_Central"/>
</dbReference>